<evidence type="ECO:0000256" key="1">
    <source>
        <dbReference type="ARBA" id="ARBA00008007"/>
    </source>
</evidence>
<dbReference type="Proteomes" id="UP000231136">
    <property type="component" value="Unassembled WGS sequence"/>
</dbReference>
<dbReference type="Pfam" id="PF18912">
    <property type="entry name" value="DZR_2"/>
    <property type="match status" value="1"/>
</dbReference>
<feature type="domain" description="Double zinc ribbon" evidence="3">
    <location>
        <begin position="25"/>
        <end position="66"/>
    </location>
</feature>
<dbReference type="AlphaFoldDB" id="A0A2H0DU43"/>
<gene>
    <name evidence="4" type="ORF">COW83_02830</name>
</gene>
<dbReference type="EMBL" id="PCTR01000093">
    <property type="protein sequence ID" value="PIP85706.1"/>
    <property type="molecule type" value="Genomic_DNA"/>
</dbReference>
<evidence type="ECO:0000259" key="3">
    <source>
        <dbReference type="Pfam" id="PF18912"/>
    </source>
</evidence>
<dbReference type="PANTHER" id="PTHR47505:SF1">
    <property type="entry name" value="DNA UTILIZATION PROTEIN YHGH"/>
    <property type="match status" value="1"/>
</dbReference>
<dbReference type="Gene3D" id="3.40.50.2020">
    <property type="match status" value="1"/>
</dbReference>
<evidence type="ECO:0008006" key="6">
    <source>
        <dbReference type="Google" id="ProtNLM"/>
    </source>
</evidence>
<dbReference type="InterPro" id="IPR000836">
    <property type="entry name" value="PRTase_dom"/>
</dbReference>
<sequence>MFTRLFYIAHCTFHIYIEYMIREAIIDFIFPKTCVGCGVWGSFLCKGCQERLDFVEQICPMCGEESLMGWTHPKCRTRHGMDGLIAIYEYQEPVARAVVDSIKYGFNRGLMGVVLNNFTFETGVNFDFLVPVPLYFYRENWRGFNQAEELGKVIGSKLMVPVENVLARMKNTKQQALMKTREERQKNIENAFVADCRFQKSDIKGKKILLVDDVFTSGADMRECTKVLKKAGAEVVWGLALAH</sequence>
<proteinExistence type="inferred from homology"/>
<evidence type="ECO:0000313" key="5">
    <source>
        <dbReference type="Proteomes" id="UP000231136"/>
    </source>
</evidence>
<dbReference type="Pfam" id="PF00156">
    <property type="entry name" value="Pribosyltran"/>
    <property type="match status" value="1"/>
</dbReference>
<feature type="domain" description="Phosphoribosyltransferase" evidence="2">
    <location>
        <begin position="152"/>
        <end position="236"/>
    </location>
</feature>
<dbReference type="SUPFAM" id="SSF53271">
    <property type="entry name" value="PRTase-like"/>
    <property type="match status" value="1"/>
</dbReference>
<dbReference type="InterPro" id="IPR044005">
    <property type="entry name" value="DZR_2"/>
</dbReference>
<comment type="caution">
    <text evidence="4">The sequence shown here is derived from an EMBL/GenBank/DDBJ whole genome shotgun (WGS) entry which is preliminary data.</text>
</comment>
<organism evidence="4 5">
    <name type="scientific">Candidatus Collierbacteria bacterium CG22_combo_CG10-13_8_21_14_all_43_12</name>
    <dbReference type="NCBI Taxonomy" id="1974537"/>
    <lineage>
        <taxon>Bacteria</taxon>
        <taxon>Candidatus Collieribacteriota</taxon>
    </lineage>
</organism>
<name>A0A2H0DU43_9BACT</name>
<evidence type="ECO:0000259" key="2">
    <source>
        <dbReference type="Pfam" id="PF00156"/>
    </source>
</evidence>
<dbReference type="InterPro" id="IPR051910">
    <property type="entry name" value="ComF/GntX_DNA_util-trans"/>
</dbReference>
<evidence type="ECO:0000313" key="4">
    <source>
        <dbReference type="EMBL" id="PIP85706.1"/>
    </source>
</evidence>
<dbReference type="PANTHER" id="PTHR47505">
    <property type="entry name" value="DNA UTILIZATION PROTEIN YHGH"/>
    <property type="match status" value="1"/>
</dbReference>
<dbReference type="InterPro" id="IPR029057">
    <property type="entry name" value="PRTase-like"/>
</dbReference>
<reference evidence="4 5" key="1">
    <citation type="submission" date="2017-09" db="EMBL/GenBank/DDBJ databases">
        <title>Depth-based differentiation of microbial function through sediment-hosted aquifers and enrichment of novel symbionts in the deep terrestrial subsurface.</title>
        <authorList>
            <person name="Probst A.J."/>
            <person name="Ladd B."/>
            <person name="Jarett J.K."/>
            <person name="Geller-Mcgrath D.E."/>
            <person name="Sieber C.M."/>
            <person name="Emerson J.B."/>
            <person name="Anantharaman K."/>
            <person name="Thomas B.C."/>
            <person name="Malmstrom R."/>
            <person name="Stieglmeier M."/>
            <person name="Klingl A."/>
            <person name="Woyke T."/>
            <person name="Ryan C.M."/>
            <person name="Banfield J.F."/>
        </authorList>
    </citation>
    <scope>NUCLEOTIDE SEQUENCE [LARGE SCALE GENOMIC DNA]</scope>
    <source>
        <strain evidence="4">CG22_combo_CG10-13_8_21_14_all_43_12</strain>
    </source>
</reference>
<dbReference type="CDD" id="cd06223">
    <property type="entry name" value="PRTases_typeI"/>
    <property type="match status" value="1"/>
</dbReference>
<protein>
    <recommendedName>
        <fullName evidence="6">Phosphoribosyltransferase domain-containing protein</fullName>
    </recommendedName>
</protein>
<comment type="similarity">
    <text evidence="1">Belongs to the ComF/GntX family.</text>
</comment>
<accession>A0A2H0DU43</accession>